<evidence type="ECO:0000313" key="3">
    <source>
        <dbReference type="Proteomes" id="UP000214746"/>
    </source>
</evidence>
<dbReference type="Proteomes" id="UP000214746">
    <property type="component" value="Unassembled WGS sequence"/>
</dbReference>
<dbReference type="OrthoDB" id="9785192at2"/>
<dbReference type="InterPro" id="IPR052022">
    <property type="entry name" value="26kDa_periplasmic_antigen"/>
</dbReference>
<dbReference type="AlphaFoldDB" id="A0A2W1NRM8"/>
<dbReference type="Gene3D" id="3.30.70.2970">
    <property type="entry name" value="Protein of unknown function (DUF541), domain 2"/>
    <property type="match status" value="1"/>
</dbReference>
<evidence type="ECO:0000256" key="1">
    <source>
        <dbReference type="SAM" id="MobiDB-lite"/>
    </source>
</evidence>
<dbReference type="Pfam" id="PF04402">
    <property type="entry name" value="SIMPL"/>
    <property type="match status" value="1"/>
</dbReference>
<dbReference type="PANTHER" id="PTHR34387">
    <property type="entry name" value="SLR1258 PROTEIN"/>
    <property type="match status" value="1"/>
</dbReference>
<evidence type="ECO:0000313" key="2">
    <source>
        <dbReference type="EMBL" id="PZE21533.1"/>
    </source>
</evidence>
<feature type="region of interest" description="Disordered" evidence="1">
    <location>
        <begin position="1"/>
        <end position="33"/>
    </location>
</feature>
<dbReference type="EMBL" id="NHRJ02000003">
    <property type="protein sequence ID" value="PZE21533.1"/>
    <property type="molecule type" value="Genomic_DNA"/>
</dbReference>
<organism evidence="2 3">
    <name type="scientific">Paenibacillus xerothermodurans</name>
    <dbReference type="NCBI Taxonomy" id="1977292"/>
    <lineage>
        <taxon>Bacteria</taxon>
        <taxon>Bacillati</taxon>
        <taxon>Bacillota</taxon>
        <taxon>Bacilli</taxon>
        <taxon>Bacillales</taxon>
        <taxon>Paenibacillaceae</taxon>
        <taxon>Paenibacillus</taxon>
    </lineage>
</organism>
<dbReference type="Gene3D" id="3.30.110.170">
    <property type="entry name" value="Protein of unknown function (DUF541), domain 1"/>
    <property type="match status" value="1"/>
</dbReference>
<comment type="caution">
    <text evidence="2">The sequence shown here is derived from an EMBL/GenBank/DDBJ whole genome shotgun (WGS) entry which is preliminary data.</text>
</comment>
<dbReference type="PANTHER" id="PTHR34387:SF1">
    <property type="entry name" value="PERIPLASMIC IMMUNOGENIC PROTEIN"/>
    <property type="match status" value="1"/>
</dbReference>
<keyword evidence="3" id="KW-1185">Reference proteome</keyword>
<accession>A0A2W1NRM8</accession>
<name>A0A2W1NRM8_PAEXE</name>
<sequence>MAPIETRGPDQIPRFISPTETAGLDKSGQPTADIAIPRHDSIKRRMLEVMGEGTVYATPDQATIQLGAITESVNLATAQSQNTAAINNIVNALRGLGVPAEQMQTVQYSIEPQYTYEDGTQTFRAYRVTHLIQMTSNQVERSGVIVDTAVNAGANYVANIQFTVTQPELFYNQALMSAIMNARQKAAAIANALAVTLNRVPYRVREVERLRPPVPYQATLYAQADVTPIQPGELKITAAVRAEYSYF</sequence>
<dbReference type="InterPro" id="IPR007497">
    <property type="entry name" value="SIMPL/DUF541"/>
</dbReference>
<gene>
    <name evidence="2" type="ORF">CBW46_008765</name>
</gene>
<proteinExistence type="predicted"/>
<protein>
    <submittedName>
        <fullName evidence="2">DUF541 domain-containing protein</fullName>
    </submittedName>
</protein>
<dbReference type="GO" id="GO:0006974">
    <property type="term" value="P:DNA damage response"/>
    <property type="evidence" value="ECO:0007669"/>
    <property type="project" value="TreeGrafter"/>
</dbReference>
<reference evidence="2" key="1">
    <citation type="submission" date="2018-06" db="EMBL/GenBank/DDBJ databases">
        <title>Paenibacillus xerothermodurans sp. nov. an extremely dry heat resistant spore forming bacterium isolated from the soil of Cape Canaveral, Florida.</title>
        <authorList>
            <person name="Seuylemezian A."/>
            <person name="Kaur N."/>
            <person name="Patil P."/>
            <person name="Patil P."/>
            <person name="Mayilraj S."/>
            <person name="Vaishampayan P."/>
        </authorList>
    </citation>
    <scope>NUCLEOTIDE SEQUENCE [LARGE SCALE GENOMIC DNA]</scope>
    <source>
        <strain evidence="2">ATCC 27380</strain>
    </source>
</reference>